<dbReference type="Proteomes" id="UP000051380">
    <property type="component" value="Unassembled WGS sequence"/>
</dbReference>
<comment type="caution">
    <text evidence="1">The sequence shown here is derived from an EMBL/GenBank/DDBJ whole genome shotgun (WGS) entry which is preliminary data.</text>
</comment>
<accession>A0A0R3BKA1</accession>
<protein>
    <submittedName>
        <fullName evidence="1">Uncharacterized protein</fullName>
    </submittedName>
</protein>
<gene>
    <name evidence="1" type="ORF">AOQ72_04100</name>
</gene>
<proteinExistence type="predicted"/>
<organism evidence="1 2">
    <name type="scientific">Bradyrhizobium yuanmingense</name>
    <dbReference type="NCBI Taxonomy" id="108015"/>
    <lineage>
        <taxon>Bacteria</taxon>
        <taxon>Pseudomonadati</taxon>
        <taxon>Pseudomonadota</taxon>
        <taxon>Alphaproteobacteria</taxon>
        <taxon>Hyphomicrobiales</taxon>
        <taxon>Nitrobacteraceae</taxon>
        <taxon>Bradyrhizobium</taxon>
    </lineage>
</organism>
<sequence>MKTAIEILNGILQFRNTTSDRVVFTNCVVPAFENMSKIVDDYLAMFGKLAVSQERTDRTAESDFFQDRLKLRALRIQMLELSSAVSKRSELHTFHRFFELAAAVFGDDLESTPSNVLRRLLEQEVLDEGDRQELKFCLNCLMGDIERSWRELSGEYAILKLNFTP</sequence>
<dbReference type="AlphaFoldDB" id="A0A0R3BKA1"/>
<dbReference type="EMBL" id="LJYF01000051">
    <property type="protein sequence ID" value="KRP85832.1"/>
    <property type="molecule type" value="Genomic_DNA"/>
</dbReference>
<name>A0A0R3BKA1_9BRAD</name>
<evidence type="ECO:0000313" key="1">
    <source>
        <dbReference type="EMBL" id="KRP85832.1"/>
    </source>
</evidence>
<evidence type="ECO:0000313" key="2">
    <source>
        <dbReference type="Proteomes" id="UP000051380"/>
    </source>
</evidence>
<reference evidence="1 2" key="1">
    <citation type="submission" date="2015-09" db="EMBL/GenBank/DDBJ databases">
        <title>Draft Genome Sequence of the Strain BR 3267 (Bradyrhizobium yuanmingense) recommended as inoculant for cowpea in Brazil.</title>
        <authorList>
            <person name="Simoes-Araujo J.L."/>
            <person name="Zilli J.E."/>
        </authorList>
    </citation>
    <scope>NUCLEOTIDE SEQUENCE [LARGE SCALE GENOMIC DNA]</scope>
    <source>
        <strain evidence="1 2">BR3267</strain>
    </source>
</reference>